<feature type="compositionally biased region" description="Polar residues" evidence="3">
    <location>
        <begin position="63"/>
        <end position="75"/>
    </location>
</feature>
<reference evidence="5 6" key="1">
    <citation type="submission" date="2024-03" db="EMBL/GenBank/DDBJ databases">
        <title>The genome assembly and annotation of the cricket Gryllus longicercus Weissman &amp; Gray.</title>
        <authorList>
            <person name="Szrajer S."/>
            <person name="Gray D."/>
            <person name="Ylla G."/>
        </authorList>
    </citation>
    <scope>NUCLEOTIDE SEQUENCE [LARGE SCALE GENOMIC DNA]</scope>
    <source>
        <strain evidence="5">DAG 2021-001</strain>
        <tissue evidence="5">Whole body minus gut</tissue>
    </source>
</reference>
<protein>
    <recommendedName>
        <fullName evidence="4">RanBD1 domain-containing protein</fullName>
    </recommendedName>
</protein>
<name>A0AAN9VL76_9ORTH</name>
<organism evidence="5 6">
    <name type="scientific">Gryllus longicercus</name>
    <dbReference type="NCBI Taxonomy" id="2509291"/>
    <lineage>
        <taxon>Eukaryota</taxon>
        <taxon>Metazoa</taxon>
        <taxon>Ecdysozoa</taxon>
        <taxon>Arthropoda</taxon>
        <taxon>Hexapoda</taxon>
        <taxon>Insecta</taxon>
        <taxon>Pterygota</taxon>
        <taxon>Neoptera</taxon>
        <taxon>Polyneoptera</taxon>
        <taxon>Orthoptera</taxon>
        <taxon>Ensifera</taxon>
        <taxon>Gryllidea</taxon>
        <taxon>Grylloidea</taxon>
        <taxon>Gryllidae</taxon>
        <taxon>Gryllinae</taxon>
        <taxon>Gryllus</taxon>
    </lineage>
</organism>
<comment type="caution">
    <text evidence="5">The sequence shown here is derived from an EMBL/GenBank/DDBJ whole genome shotgun (WGS) entry which is preliminary data.</text>
</comment>
<gene>
    <name evidence="5" type="ORF">R5R35_010945</name>
</gene>
<feature type="compositionally biased region" description="Low complexity" evidence="3">
    <location>
        <begin position="456"/>
        <end position="467"/>
    </location>
</feature>
<dbReference type="PANTHER" id="PTHR23138:SF142">
    <property type="entry name" value="RAN-BINDING PROTEIN 3B-RELATED"/>
    <property type="match status" value="1"/>
</dbReference>
<dbReference type="GO" id="GO:0005634">
    <property type="term" value="C:nucleus"/>
    <property type="evidence" value="ECO:0007669"/>
    <property type="project" value="UniProtKB-SubCell"/>
</dbReference>
<dbReference type="PROSITE" id="PS50196">
    <property type="entry name" value="RANBD1"/>
    <property type="match status" value="1"/>
</dbReference>
<dbReference type="InterPro" id="IPR045255">
    <property type="entry name" value="RanBP1-like"/>
</dbReference>
<evidence type="ECO:0000313" key="5">
    <source>
        <dbReference type="EMBL" id="KAK7864682.1"/>
    </source>
</evidence>
<dbReference type="PANTHER" id="PTHR23138">
    <property type="entry name" value="RAN BINDING PROTEIN"/>
    <property type="match status" value="1"/>
</dbReference>
<dbReference type="PROSITE" id="PS51257">
    <property type="entry name" value="PROKAR_LIPOPROTEIN"/>
    <property type="match status" value="1"/>
</dbReference>
<evidence type="ECO:0000256" key="1">
    <source>
        <dbReference type="ARBA" id="ARBA00004123"/>
    </source>
</evidence>
<sequence>MADTRNDIFSAAGAASSQSCDSKESSSKLVVMKVTSPEPNGKEEKKESDTDKSFSPVARAFSSPKSDNPILSSPRFGSSFGTKSFSLRQSAFGASKFGGGSTSSCLATSPKPIVLRPSQLAVGSSENQQASLSATTESKINNPFARVPAVAETNSETQAKDTERSKLNESETNSEINKQNTPIKGGVADASSSHKADAPVNSVLSSPKFVPLGTPVNQKDETSSSGSVTNPSTGVSGFVFGQNLHERVEVAKPEVPETSSSVGDASNPAPSSSASTNGTSEMLFTSVLQKELGTEEKSASSNSNDNGERPSKSLSEAAREYEEARAVKRKYEEVTVVTGEEDEANVLQLNCKLFAFDKPTSTWVERGRGNLRLNDMDGPDGLQSRVVIRTTGSLRVVLNTKIWAGMVVDRASAKSVRLTAMDNTGQIKVFLVMASPKEIEQLYQALTSRVARKQQCKSSKGESSSSQPPEYKEVSCNSSILEPARKRPSLLQDAGGGSEPKI</sequence>
<dbReference type="Proteomes" id="UP001378592">
    <property type="component" value="Unassembled WGS sequence"/>
</dbReference>
<accession>A0AAN9VL76</accession>
<dbReference type="CDD" id="cd13180">
    <property type="entry name" value="RanBD_RanBP3"/>
    <property type="match status" value="1"/>
</dbReference>
<dbReference type="InterPro" id="IPR000156">
    <property type="entry name" value="Ran_bind_dom"/>
</dbReference>
<feature type="compositionally biased region" description="Basic and acidic residues" evidence="3">
    <location>
        <begin position="306"/>
        <end position="320"/>
    </location>
</feature>
<evidence type="ECO:0000313" key="6">
    <source>
        <dbReference type="Proteomes" id="UP001378592"/>
    </source>
</evidence>
<dbReference type="Gene3D" id="2.30.29.30">
    <property type="entry name" value="Pleckstrin-homology domain (PH domain)/Phosphotyrosine-binding domain (PTB)"/>
    <property type="match status" value="1"/>
</dbReference>
<keyword evidence="2" id="KW-0539">Nucleus</keyword>
<feature type="compositionally biased region" description="Basic and acidic residues" evidence="3">
    <location>
        <begin position="158"/>
        <end position="169"/>
    </location>
</feature>
<dbReference type="AlphaFoldDB" id="A0AAN9VL76"/>
<feature type="compositionally biased region" description="Polar residues" evidence="3">
    <location>
        <begin position="121"/>
        <end position="141"/>
    </location>
</feature>
<feature type="region of interest" description="Disordered" evidence="3">
    <location>
        <begin position="1"/>
        <end position="75"/>
    </location>
</feature>
<evidence type="ECO:0000256" key="2">
    <source>
        <dbReference type="ARBA" id="ARBA00023242"/>
    </source>
</evidence>
<feature type="compositionally biased region" description="Low complexity" evidence="3">
    <location>
        <begin position="266"/>
        <end position="280"/>
    </location>
</feature>
<feature type="region of interest" description="Disordered" evidence="3">
    <location>
        <begin position="454"/>
        <end position="502"/>
    </location>
</feature>
<comment type="subcellular location">
    <subcellularLocation>
        <location evidence="1">Nucleus</location>
    </subcellularLocation>
</comment>
<feature type="domain" description="RanBD1" evidence="4">
    <location>
        <begin position="320"/>
        <end position="409"/>
    </location>
</feature>
<proteinExistence type="predicted"/>
<feature type="compositionally biased region" description="Polar residues" evidence="3">
    <location>
        <begin position="223"/>
        <end position="235"/>
    </location>
</feature>
<feature type="compositionally biased region" description="Basic and acidic residues" evidence="3">
    <location>
        <begin position="40"/>
        <end position="52"/>
    </location>
</feature>
<feature type="region of interest" description="Disordered" evidence="3">
    <location>
        <begin position="121"/>
        <end position="320"/>
    </location>
</feature>
<dbReference type="Pfam" id="PF00638">
    <property type="entry name" value="Ran_BP1"/>
    <property type="match status" value="1"/>
</dbReference>
<evidence type="ECO:0000259" key="4">
    <source>
        <dbReference type="PROSITE" id="PS50196"/>
    </source>
</evidence>
<feature type="compositionally biased region" description="Polar residues" evidence="3">
    <location>
        <begin position="170"/>
        <end position="182"/>
    </location>
</feature>
<evidence type="ECO:0000256" key="3">
    <source>
        <dbReference type="SAM" id="MobiDB-lite"/>
    </source>
</evidence>
<dbReference type="SMART" id="SM00160">
    <property type="entry name" value="RanBD"/>
    <property type="match status" value="1"/>
</dbReference>
<feature type="compositionally biased region" description="Basic and acidic residues" evidence="3">
    <location>
        <begin position="244"/>
        <end position="255"/>
    </location>
</feature>
<keyword evidence="6" id="KW-1185">Reference proteome</keyword>
<dbReference type="SUPFAM" id="SSF50729">
    <property type="entry name" value="PH domain-like"/>
    <property type="match status" value="1"/>
</dbReference>
<dbReference type="GO" id="GO:0006611">
    <property type="term" value="P:protein export from nucleus"/>
    <property type="evidence" value="ECO:0007669"/>
    <property type="project" value="TreeGrafter"/>
</dbReference>
<dbReference type="EMBL" id="JAZDUA010000197">
    <property type="protein sequence ID" value="KAK7864682.1"/>
    <property type="molecule type" value="Genomic_DNA"/>
</dbReference>
<dbReference type="InterPro" id="IPR011993">
    <property type="entry name" value="PH-like_dom_sf"/>
</dbReference>